<keyword evidence="1" id="KW-0489">Methyltransferase</keyword>
<name>A0A6B2LXU3_9BACT</name>
<dbReference type="InterPro" id="IPR025799">
    <property type="entry name" value="Arg_MeTrfase"/>
</dbReference>
<accession>A0A6B2LXU3</accession>
<protein>
    <submittedName>
        <fullName evidence="1">Methyltransferase domain-containing protein</fullName>
    </submittedName>
</protein>
<proteinExistence type="predicted"/>
<dbReference type="CDD" id="cd02440">
    <property type="entry name" value="AdoMet_MTases"/>
    <property type="match status" value="1"/>
</dbReference>
<keyword evidence="2" id="KW-1185">Reference proteome</keyword>
<evidence type="ECO:0000313" key="2">
    <source>
        <dbReference type="Proteomes" id="UP000478417"/>
    </source>
</evidence>
<dbReference type="PANTHER" id="PTHR11006:SF4">
    <property type="entry name" value="PROTEIN ARGININE N-METHYLTRANSFERASE 7"/>
    <property type="match status" value="1"/>
</dbReference>
<dbReference type="GO" id="GO:0016274">
    <property type="term" value="F:protein-arginine N-methyltransferase activity"/>
    <property type="evidence" value="ECO:0007669"/>
    <property type="project" value="InterPro"/>
</dbReference>
<dbReference type="GO" id="GO:0042054">
    <property type="term" value="F:histone methyltransferase activity"/>
    <property type="evidence" value="ECO:0007669"/>
    <property type="project" value="TreeGrafter"/>
</dbReference>
<reference evidence="1 2" key="1">
    <citation type="submission" date="2020-02" db="EMBL/GenBank/DDBJ databases">
        <title>Albibacoteraceae fam. nov., the first described family within the subdivision 4 Verrucomicrobia.</title>
        <authorList>
            <person name="Xi F."/>
        </authorList>
    </citation>
    <scope>NUCLEOTIDE SEQUENCE [LARGE SCALE GENOMIC DNA]</scope>
    <source>
        <strain evidence="1 2">CK1056</strain>
    </source>
</reference>
<dbReference type="Pfam" id="PF06325">
    <property type="entry name" value="PrmA"/>
    <property type="match status" value="1"/>
</dbReference>
<dbReference type="Proteomes" id="UP000478417">
    <property type="component" value="Unassembled WGS sequence"/>
</dbReference>
<gene>
    <name evidence="1" type="ORF">G0Q06_03190</name>
</gene>
<dbReference type="PROSITE" id="PS51678">
    <property type="entry name" value="SAM_MT_PRMT"/>
    <property type="match status" value="1"/>
</dbReference>
<keyword evidence="1" id="KW-0808">Transferase</keyword>
<comment type="caution">
    <text evidence="1">The sequence shown here is derived from an EMBL/GenBank/DDBJ whole genome shotgun (WGS) entry which is preliminary data.</text>
</comment>
<dbReference type="InterPro" id="IPR029063">
    <property type="entry name" value="SAM-dependent_MTases_sf"/>
</dbReference>
<dbReference type="EMBL" id="JAAGNX010000001">
    <property type="protein sequence ID" value="NDV61448.1"/>
    <property type="molecule type" value="Genomic_DNA"/>
</dbReference>
<dbReference type="SUPFAM" id="SSF53335">
    <property type="entry name" value="S-adenosyl-L-methionine-dependent methyltransferases"/>
    <property type="match status" value="1"/>
</dbReference>
<dbReference type="PANTHER" id="PTHR11006">
    <property type="entry name" value="PROTEIN ARGININE N-METHYLTRANSFERASE"/>
    <property type="match status" value="1"/>
</dbReference>
<dbReference type="AlphaFoldDB" id="A0A6B2LXU3"/>
<dbReference type="RefSeq" id="WP_163962397.1">
    <property type="nucleotide sequence ID" value="NZ_JAAGNX010000001.1"/>
</dbReference>
<evidence type="ECO:0000313" key="1">
    <source>
        <dbReference type="EMBL" id="NDV61448.1"/>
    </source>
</evidence>
<dbReference type="Gene3D" id="2.70.160.11">
    <property type="entry name" value="Hnrnp arginine n-methyltransferase1"/>
    <property type="match status" value="1"/>
</dbReference>
<organism evidence="1 2">
    <name type="scientific">Oceanipulchritudo coccoides</name>
    <dbReference type="NCBI Taxonomy" id="2706888"/>
    <lineage>
        <taxon>Bacteria</taxon>
        <taxon>Pseudomonadati</taxon>
        <taxon>Verrucomicrobiota</taxon>
        <taxon>Opitutia</taxon>
        <taxon>Puniceicoccales</taxon>
        <taxon>Oceanipulchritudinaceae</taxon>
        <taxon>Oceanipulchritudo</taxon>
    </lineage>
</organism>
<sequence length="329" mass="38022">MEKDSYAEDNRHVFSQYSEQERMLADQPRMDFYHEMIRRKIRAGDRVVDLGTGTGILAAFASWQGASKVYALDHSTIIEDARLLAKQNKIGNVEFLDMHSRDFSVDEPVDAIIHEQMGDGLFDEDMVANVVDLRDRILKKDGQVWPARFEFYCEPVQLSGHGRVPFIWELNVKGFDFQALDQFRPENPEYYQFSMSDTSLVSHFLCEPTPLMTIDLNTLRRSDLPMEWSMGLPVVKAGRMDGYAVYFKALVDDDLILSTNPLDKGRAPHWGFTILRTEQMAVKPGEVIEMTIGADKGWPNRDSWRWEQTLYTAEQYRDCMYEGEDDLTE</sequence>
<dbReference type="Gene3D" id="3.40.50.150">
    <property type="entry name" value="Vaccinia Virus protein VP39"/>
    <property type="match status" value="1"/>
</dbReference>
<dbReference type="GO" id="GO:0032259">
    <property type="term" value="P:methylation"/>
    <property type="evidence" value="ECO:0007669"/>
    <property type="project" value="UniProtKB-KW"/>
</dbReference>